<dbReference type="EMBL" id="CP036426">
    <property type="protein sequence ID" value="QDV33041.1"/>
    <property type="molecule type" value="Genomic_DNA"/>
</dbReference>
<evidence type="ECO:0000256" key="4">
    <source>
        <dbReference type="ARBA" id="ARBA00022692"/>
    </source>
</evidence>
<dbReference type="InterPro" id="IPR018076">
    <property type="entry name" value="T2SS_GspF_dom"/>
</dbReference>
<dbReference type="InterPro" id="IPR003004">
    <property type="entry name" value="GspF/PilC"/>
</dbReference>
<evidence type="ECO:0000259" key="9">
    <source>
        <dbReference type="Pfam" id="PF00482"/>
    </source>
</evidence>
<accession>A0A518GWV9</accession>
<dbReference type="InterPro" id="IPR042094">
    <property type="entry name" value="T2SS_GspF_sf"/>
</dbReference>
<dbReference type="Proteomes" id="UP000317835">
    <property type="component" value="Chromosome"/>
</dbReference>
<name>A0A518GWV9_9BACT</name>
<evidence type="ECO:0000313" key="10">
    <source>
        <dbReference type="EMBL" id="QDV33041.1"/>
    </source>
</evidence>
<dbReference type="RefSeq" id="WP_197446702.1">
    <property type="nucleotide sequence ID" value="NZ_CP036426.1"/>
</dbReference>
<organism evidence="10 11">
    <name type="scientific">Tautonia plasticadhaerens</name>
    <dbReference type="NCBI Taxonomy" id="2527974"/>
    <lineage>
        <taxon>Bacteria</taxon>
        <taxon>Pseudomonadati</taxon>
        <taxon>Planctomycetota</taxon>
        <taxon>Planctomycetia</taxon>
        <taxon>Isosphaerales</taxon>
        <taxon>Isosphaeraceae</taxon>
        <taxon>Tautonia</taxon>
    </lineage>
</organism>
<keyword evidence="3" id="KW-1003">Cell membrane</keyword>
<evidence type="ECO:0000256" key="1">
    <source>
        <dbReference type="ARBA" id="ARBA00004651"/>
    </source>
</evidence>
<sequence length="380" mass="40873">MSDHPADAGRSPDRPPPTGAVARERSDRAPSINDRDAAEFARLIGGAASGGLALPTALRALAEEAESARVRRGLLRLADRVEDGETLGKALEGDGGAIPDHLVGIARAAERSGRVAEVLSEANRFDRISAEMYRRMLIRLSYPTLLLCVFFGVFQLIAIFVIEDYAAIYRDFGVDLPLLSIWLVGASEVLTRAGWAIPAAIALAGVMIWLAALGSTRSNRRRVASGIPVIGSLWRNAAMAEFAGLLALLVECRLPMPEALRLSSKGVRDSDLIVACSGAAWEVERGRSLAEASRQFRLFPRGFDRLLAWSEANGDLPGALRMAAEIYRARDRSQAVLVGIFATAVAVSLVLFGVILIVLGLHLPLVKLISQLSGGPFLFW</sequence>
<dbReference type="AlphaFoldDB" id="A0A518GWV9"/>
<proteinExistence type="inferred from homology"/>
<feature type="transmembrane region" description="Helical" evidence="8">
    <location>
        <begin position="142"/>
        <end position="162"/>
    </location>
</feature>
<gene>
    <name evidence="10" type="primary">epsF_1</name>
    <name evidence="10" type="ORF">ElP_08830</name>
</gene>
<evidence type="ECO:0000256" key="2">
    <source>
        <dbReference type="ARBA" id="ARBA00005745"/>
    </source>
</evidence>
<evidence type="ECO:0000256" key="3">
    <source>
        <dbReference type="ARBA" id="ARBA00022475"/>
    </source>
</evidence>
<feature type="compositionally biased region" description="Basic and acidic residues" evidence="7">
    <location>
        <begin position="22"/>
        <end position="31"/>
    </location>
</feature>
<feature type="transmembrane region" description="Helical" evidence="8">
    <location>
        <begin position="335"/>
        <end position="363"/>
    </location>
</feature>
<evidence type="ECO:0000256" key="7">
    <source>
        <dbReference type="SAM" id="MobiDB-lite"/>
    </source>
</evidence>
<feature type="compositionally biased region" description="Basic and acidic residues" evidence="7">
    <location>
        <begin position="1"/>
        <end position="13"/>
    </location>
</feature>
<feature type="region of interest" description="Disordered" evidence="7">
    <location>
        <begin position="1"/>
        <end position="31"/>
    </location>
</feature>
<dbReference type="PANTHER" id="PTHR30012">
    <property type="entry name" value="GENERAL SECRETION PATHWAY PROTEIN"/>
    <property type="match status" value="1"/>
</dbReference>
<comment type="similarity">
    <text evidence="2">Belongs to the GSP F family.</text>
</comment>
<feature type="domain" description="Type II secretion system protein GspF" evidence="9">
    <location>
        <begin position="40"/>
        <end position="161"/>
    </location>
</feature>
<feature type="transmembrane region" description="Helical" evidence="8">
    <location>
        <begin position="193"/>
        <end position="213"/>
    </location>
</feature>
<dbReference type="KEGG" id="tpla:ElP_08830"/>
<keyword evidence="11" id="KW-1185">Reference proteome</keyword>
<keyword evidence="5 8" id="KW-1133">Transmembrane helix</keyword>
<evidence type="ECO:0000256" key="8">
    <source>
        <dbReference type="SAM" id="Phobius"/>
    </source>
</evidence>
<protein>
    <submittedName>
        <fullName evidence="10">Type II secretion system protein F</fullName>
    </submittedName>
</protein>
<dbReference type="Pfam" id="PF00482">
    <property type="entry name" value="T2SSF"/>
    <property type="match status" value="2"/>
</dbReference>
<evidence type="ECO:0000256" key="6">
    <source>
        <dbReference type="ARBA" id="ARBA00023136"/>
    </source>
</evidence>
<feature type="domain" description="Type II secretion system protein GspF" evidence="9">
    <location>
        <begin position="242"/>
        <end position="364"/>
    </location>
</feature>
<reference evidence="10 11" key="1">
    <citation type="submission" date="2019-02" db="EMBL/GenBank/DDBJ databases">
        <title>Deep-cultivation of Planctomycetes and their phenomic and genomic characterization uncovers novel biology.</title>
        <authorList>
            <person name="Wiegand S."/>
            <person name="Jogler M."/>
            <person name="Boedeker C."/>
            <person name="Pinto D."/>
            <person name="Vollmers J."/>
            <person name="Rivas-Marin E."/>
            <person name="Kohn T."/>
            <person name="Peeters S.H."/>
            <person name="Heuer A."/>
            <person name="Rast P."/>
            <person name="Oberbeckmann S."/>
            <person name="Bunk B."/>
            <person name="Jeske O."/>
            <person name="Meyerdierks A."/>
            <person name="Storesund J.E."/>
            <person name="Kallscheuer N."/>
            <person name="Luecker S."/>
            <person name="Lage O.M."/>
            <person name="Pohl T."/>
            <person name="Merkel B.J."/>
            <person name="Hornburger P."/>
            <person name="Mueller R.-W."/>
            <person name="Bruemmer F."/>
            <person name="Labrenz M."/>
            <person name="Spormann A.M."/>
            <person name="Op den Camp H."/>
            <person name="Overmann J."/>
            <person name="Amann R."/>
            <person name="Jetten M.S.M."/>
            <person name="Mascher T."/>
            <person name="Medema M.H."/>
            <person name="Devos D.P."/>
            <person name="Kaster A.-K."/>
            <person name="Ovreas L."/>
            <person name="Rohde M."/>
            <person name="Galperin M.Y."/>
            <person name="Jogler C."/>
        </authorList>
    </citation>
    <scope>NUCLEOTIDE SEQUENCE [LARGE SCALE GENOMIC DNA]</scope>
    <source>
        <strain evidence="10 11">ElP</strain>
    </source>
</reference>
<dbReference type="GO" id="GO:0005886">
    <property type="term" value="C:plasma membrane"/>
    <property type="evidence" value="ECO:0007669"/>
    <property type="project" value="UniProtKB-SubCell"/>
</dbReference>
<dbReference type="Gene3D" id="1.20.81.30">
    <property type="entry name" value="Type II secretion system (T2SS), domain F"/>
    <property type="match status" value="2"/>
</dbReference>
<evidence type="ECO:0000313" key="11">
    <source>
        <dbReference type="Proteomes" id="UP000317835"/>
    </source>
</evidence>
<keyword evidence="4 8" id="KW-0812">Transmembrane</keyword>
<comment type="subcellular location">
    <subcellularLocation>
        <location evidence="1">Cell membrane</location>
        <topology evidence="1">Multi-pass membrane protein</topology>
    </subcellularLocation>
</comment>
<dbReference type="PANTHER" id="PTHR30012:SF0">
    <property type="entry name" value="TYPE II SECRETION SYSTEM PROTEIN F-RELATED"/>
    <property type="match status" value="1"/>
</dbReference>
<evidence type="ECO:0000256" key="5">
    <source>
        <dbReference type="ARBA" id="ARBA00022989"/>
    </source>
</evidence>
<keyword evidence="6 8" id="KW-0472">Membrane</keyword>